<evidence type="ECO:0000313" key="4">
    <source>
        <dbReference type="Proteomes" id="UP000507470"/>
    </source>
</evidence>
<sequence>MTSISQLKEEEKNFARFFLLNFKISPEIARRFFDGIFPPKNLAQTINNSVPGIINLYNRKRINTIQLDILRGVPGTKWSPHRPAMPLGTTATSFKDFDLTTLICLLRNLRGLLTPSNGWDQLPHPNDTLPGADLATLKWFRNQLAHTTVTSMDNNEFTDKWKLVEKALTCLKKGQRSYEVTEILNYDIDGEQAKTLANTELKQLKKECIDCEKEIKQIESDFSHYREGNIPKNIAEKCDEKIYRIMQTCGLQRNMPKTELEDAALSAIGSYLTKDNDNFRFIHDALEETIGCHFYTFDPKVMFSDCDIFFIRDRVRAISNENTDENIDENIVSIREDELTENRLRPLYNRLWIELKNGIFSNLLMSHLFSNRNFVRIFGITFDQSIHTFLKKVSFEQGQVSNDSVFIKYLKILSNDEFIENKDAISRVIIARGNKSTLIDWIVAFGCYEFFSIFME</sequence>
<feature type="coiled-coil region" evidence="1">
    <location>
        <begin position="194"/>
        <end position="221"/>
    </location>
</feature>
<feature type="domain" description="DZIP3-like HEPN" evidence="2">
    <location>
        <begin position="86"/>
        <end position="193"/>
    </location>
</feature>
<reference evidence="3 4" key="1">
    <citation type="submission" date="2020-06" db="EMBL/GenBank/DDBJ databases">
        <authorList>
            <person name="Li R."/>
            <person name="Bekaert M."/>
        </authorList>
    </citation>
    <scope>NUCLEOTIDE SEQUENCE [LARGE SCALE GENOMIC DNA]</scope>
    <source>
        <strain evidence="4">wild</strain>
    </source>
</reference>
<evidence type="ECO:0000256" key="1">
    <source>
        <dbReference type="SAM" id="Coils"/>
    </source>
</evidence>
<organism evidence="3 4">
    <name type="scientific">Mytilus coruscus</name>
    <name type="common">Sea mussel</name>
    <dbReference type="NCBI Taxonomy" id="42192"/>
    <lineage>
        <taxon>Eukaryota</taxon>
        <taxon>Metazoa</taxon>
        <taxon>Spiralia</taxon>
        <taxon>Lophotrochozoa</taxon>
        <taxon>Mollusca</taxon>
        <taxon>Bivalvia</taxon>
        <taxon>Autobranchia</taxon>
        <taxon>Pteriomorphia</taxon>
        <taxon>Mytilida</taxon>
        <taxon>Mytiloidea</taxon>
        <taxon>Mytilidae</taxon>
        <taxon>Mytilinae</taxon>
        <taxon>Mytilus</taxon>
    </lineage>
</organism>
<name>A0A6J8AZI3_MYTCO</name>
<protein>
    <recommendedName>
        <fullName evidence="2">DZIP3-like HEPN domain-containing protein</fullName>
    </recommendedName>
</protein>
<dbReference type="Pfam" id="PF18738">
    <property type="entry name" value="HEPN_DZIP3"/>
    <property type="match status" value="1"/>
</dbReference>
<keyword evidence="4" id="KW-1185">Reference proteome</keyword>
<gene>
    <name evidence="3" type="ORF">MCOR_12106</name>
</gene>
<dbReference type="EMBL" id="CACVKT020002094">
    <property type="protein sequence ID" value="CAC5374884.1"/>
    <property type="molecule type" value="Genomic_DNA"/>
</dbReference>
<proteinExistence type="predicted"/>
<evidence type="ECO:0000313" key="3">
    <source>
        <dbReference type="EMBL" id="CAC5374884.1"/>
    </source>
</evidence>
<dbReference type="Proteomes" id="UP000507470">
    <property type="component" value="Unassembled WGS sequence"/>
</dbReference>
<accession>A0A6J8AZI3</accession>
<dbReference type="InterPro" id="IPR041249">
    <property type="entry name" value="HEPN_DZIP3"/>
</dbReference>
<keyword evidence="1" id="KW-0175">Coiled coil</keyword>
<dbReference type="OrthoDB" id="6122878at2759"/>
<evidence type="ECO:0000259" key="2">
    <source>
        <dbReference type="Pfam" id="PF18738"/>
    </source>
</evidence>
<dbReference type="AlphaFoldDB" id="A0A6J8AZI3"/>